<sequence>MKSVLTGIVIAVLIAVGAAFVLDGAVQRPVQDSFTTQGVRL</sequence>
<proteinExistence type="predicted"/>
<evidence type="ECO:0000313" key="2">
    <source>
        <dbReference type="Proteomes" id="UP001526430"/>
    </source>
</evidence>
<dbReference type="Proteomes" id="UP001526430">
    <property type="component" value="Unassembled WGS sequence"/>
</dbReference>
<dbReference type="RefSeq" id="WP_301590915.1">
    <property type="nucleotide sequence ID" value="NZ_JAPFQI010000011.1"/>
</dbReference>
<dbReference type="EMBL" id="JAPFQI010000011">
    <property type="protein sequence ID" value="MCW8086789.1"/>
    <property type="molecule type" value="Genomic_DNA"/>
</dbReference>
<keyword evidence="2" id="KW-1185">Reference proteome</keyword>
<organism evidence="1 2">
    <name type="scientific">Sabulicella glaciei</name>
    <dbReference type="NCBI Taxonomy" id="2984948"/>
    <lineage>
        <taxon>Bacteria</taxon>
        <taxon>Pseudomonadati</taxon>
        <taxon>Pseudomonadota</taxon>
        <taxon>Alphaproteobacteria</taxon>
        <taxon>Acetobacterales</taxon>
        <taxon>Acetobacteraceae</taxon>
        <taxon>Sabulicella</taxon>
    </lineage>
</organism>
<gene>
    <name evidence="1" type="ORF">OF850_14225</name>
</gene>
<reference evidence="1 2" key="1">
    <citation type="submission" date="2022-10" db="EMBL/GenBank/DDBJ databases">
        <title>Roseococcus glaciei nov., sp. nov., isolated from glacier.</title>
        <authorList>
            <person name="Liu Q."/>
            <person name="Xin Y.-H."/>
        </authorList>
    </citation>
    <scope>NUCLEOTIDE SEQUENCE [LARGE SCALE GENOMIC DNA]</scope>
    <source>
        <strain evidence="1 2">MDT2-1-1</strain>
    </source>
</reference>
<accession>A0ABT3NXA4</accession>
<evidence type="ECO:0000313" key="1">
    <source>
        <dbReference type="EMBL" id="MCW8086789.1"/>
    </source>
</evidence>
<protein>
    <submittedName>
        <fullName evidence="1">Uncharacterized protein</fullName>
    </submittedName>
</protein>
<comment type="caution">
    <text evidence="1">The sequence shown here is derived from an EMBL/GenBank/DDBJ whole genome shotgun (WGS) entry which is preliminary data.</text>
</comment>
<name>A0ABT3NXA4_9PROT</name>